<keyword evidence="3" id="KW-1185">Reference proteome</keyword>
<evidence type="ECO:0000313" key="3">
    <source>
        <dbReference type="Proteomes" id="UP000059680"/>
    </source>
</evidence>
<feature type="region of interest" description="Disordered" evidence="1">
    <location>
        <begin position="1"/>
        <end position="36"/>
    </location>
</feature>
<dbReference type="Gramene" id="Os07t0256866-00">
    <property type="protein sequence ID" value="Os07t0256866-00"/>
    <property type="gene ID" value="Os07g0256866"/>
</dbReference>
<evidence type="ECO:0000256" key="1">
    <source>
        <dbReference type="SAM" id="MobiDB-lite"/>
    </source>
</evidence>
<name>A0A0P0X4E6_ORYSJ</name>
<reference evidence="2 3" key="2">
    <citation type="journal article" date="2013" name="Plant Cell Physiol.">
        <title>Rice Annotation Project Database (RAP-DB): an integrative and interactive database for rice genomics.</title>
        <authorList>
            <person name="Sakai H."/>
            <person name="Lee S.S."/>
            <person name="Tanaka T."/>
            <person name="Numa H."/>
            <person name="Kim J."/>
            <person name="Kawahara Y."/>
            <person name="Wakimoto H."/>
            <person name="Yang C.C."/>
            <person name="Iwamoto M."/>
            <person name="Abe T."/>
            <person name="Yamada Y."/>
            <person name="Muto A."/>
            <person name="Inokuchi H."/>
            <person name="Ikemura T."/>
            <person name="Matsumoto T."/>
            <person name="Sasaki T."/>
            <person name="Itoh T."/>
        </authorList>
    </citation>
    <scope>NUCLEOTIDE SEQUENCE [LARGE SCALE GENOMIC DNA]</scope>
    <source>
        <strain evidence="3">cv. Nipponbare</strain>
    </source>
</reference>
<protein>
    <submittedName>
        <fullName evidence="2">Os07g0256866 protein</fullName>
    </submittedName>
</protein>
<reference evidence="2 3" key="3">
    <citation type="journal article" date="2013" name="Rice">
        <title>Improvement of the Oryza sativa Nipponbare reference genome using next generation sequence and optical map data.</title>
        <authorList>
            <person name="Kawahara Y."/>
            <person name="de la Bastide M."/>
            <person name="Hamilton J.P."/>
            <person name="Kanamori H."/>
            <person name="McCombie W.R."/>
            <person name="Ouyang S."/>
            <person name="Schwartz D.C."/>
            <person name="Tanaka T."/>
            <person name="Wu J."/>
            <person name="Zhou S."/>
            <person name="Childs K.L."/>
            <person name="Davidson R.M."/>
            <person name="Lin H."/>
            <person name="Quesada-Ocampo L."/>
            <person name="Vaillancourt B."/>
            <person name="Sakai H."/>
            <person name="Lee S.S."/>
            <person name="Kim J."/>
            <person name="Numa H."/>
            <person name="Itoh T."/>
            <person name="Buell C.R."/>
            <person name="Matsumoto T."/>
        </authorList>
    </citation>
    <scope>NUCLEOTIDE SEQUENCE [LARGE SCALE GENOMIC DNA]</scope>
    <source>
        <strain evidence="3">cv. Nipponbare</strain>
    </source>
</reference>
<organism evidence="2 3">
    <name type="scientific">Oryza sativa subsp. japonica</name>
    <name type="common">Rice</name>
    <dbReference type="NCBI Taxonomy" id="39947"/>
    <lineage>
        <taxon>Eukaryota</taxon>
        <taxon>Viridiplantae</taxon>
        <taxon>Streptophyta</taxon>
        <taxon>Embryophyta</taxon>
        <taxon>Tracheophyta</taxon>
        <taxon>Spermatophyta</taxon>
        <taxon>Magnoliopsida</taxon>
        <taxon>Liliopsida</taxon>
        <taxon>Poales</taxon>
        <taxon>Poaceae</taxon>
        <taxon>BOP clade</taxon>
        <taxon>Oryzoideae</taxon>
        <taxon>Oryzeae</taxon>
        <taxon>Oryzinae</taxon>
        <taxon>Oryza</taxon>
        <taxon>Oryza sativa</taxon>
    </lineage>
</organism>
<dbReference type="PaxDb" id="39947-A0A0P0X4E6"/>
<sequence length="93" mass="9282">ASCAADARIKSAKAQGGCRSSPLLGDSQRASDGGSPALAIRLSSAPRWSPLSLSAVPARDPRRSPLPLPVAAAPLAAEPLAPGAREASQDGET</sequence>
<dbReference type="AlphaFoldDB" id="A0A0P0X4E6"/>
<reference evidence="3" key="1">
    <citation type="journal article" date="2005" name="Nature">
        <title>The map-based sequence of the rice genome.</title>
        <authorList>
            <consortium name="International rice genome sequencing project (IRGSP)"/>
            <person name="Matsumoto T."/>
            <person name="Wu J."/>
            <person name="Kanamori H."/>
            <person name="Katayose Y."/>
            <person name="Fujisawa M."/>
            <person name="Namiki N."/>
            <person name="Mizuno H."/>
            <person name="Yamamoto K."/>
            <person name="Antonio B.A."/>
            <person name="Baba T."/>
            <person name="Sakata K."/>
            <person name="Nagamura Y."/>
            <person name="Aoki H."/>
            <person name="Arikawa K."/>
            <person name="Arita K."/>
            <person name="Bito T."/>
            <person name="Chiden Y."/>
            <person name="Fujitsuka N."/>
            <person name="Fukunaka R."/>
            <person name="Hamada M."/>
            <person name="Harada C."/>
            <person name="Hayashi A."/>
            <person name="Hijishita S."/>
            <person name="Honda M."/>
            <person name="Hosokawa S."/>
            <person name="Ichikawa Y."/>
            <person name="Idonuma A."/>
            <person name="Iijima M."/>
            <person name="Ikeda M."/>
            <person name="Ikeno M."/>
            <person name="Ito K."/>
            <person name="Ito S."/>
            <person name="Ito T."/>
            <person name="Ito Y."/>
            <person name="Ito Y."/>
            <person name="Iwabuchi A."/>
            <person name="Kamiya K."/>
            <person name="Karasawa W."/>
            <person name="Kurita K."/>
            <person name="Katagiri S."/>
            <person name="Kikuta A."/>
            <person name="Kobayashi H."/>
            <person name="Kobayashi N."/>
            <person name="Machita K."/>
            <person name="Maehara T."/>
            <person name="Masukawa M."/>
            <person name="Mizubayashi T."/>
            <person name="Mukai Y."/>
            <person name="Nagasaki H."/>
            <person name="Nagata Y."/>
            <person name="Naito S."/>
            <person name="Nakashima M."/>
            <person name="Nakama Y."/>
            <person name="Nakamichi Y."/>
            <person name="Nakamura M."/>
            <person name="Meguro A."/>
            <person name="Negishi M."/>
            <person name="Ohta I."/>
            <person name="Ohta T."/>
            <person name="Okamoto M."/>
            <person name="Ono N."/>
            <person name="Saji S."/>
            <person name="Sakaguchi M."/>
            <person name="Sakai K."/>
            <person name="Shibata M."/>
            <person name="Shimokawa T."/>
            <person name="Song J."/>
            <person name="Takazaki Y."/>
            <person name="Terasawa K."/>
            <person name="Tsugane M."/>
            <person name="Tsuji K."/>
            <person name="Ueda S."/>
            <person name="Waki K."/>
            <person name="Yamagata H."/>
            <person name="Yamamoto M."/>
            <person name="Yamamoto S."/>
            <person name="Yamane H."/>
            <person name="Yoshiki S."/>
            <person name="Yoshihara R."/>
            <person name="Yukawa K."/>
            <person name="Zhong H."/>
            <person name="Yano M."/>
            <person name="Yuan Q."/>
            <person name="Ouyang S."/>
            <person name="Liu J."/>
            <person name="Jones K.M."/>
            <person name="Gansberger K."/>
            <person name="Moffat K."/>
            <person name="Hill J."/>
            <person name="Bera J."/>
            <person name="Fadrosh D."/>
            <person name="Jin S."/>
            <person name="Johri S."/>
            <person name="Kim M."/>
            <person name="Overton L."/>
            <person name="Reardon M."/>
            <person name="Tsitrin T."/>
            <person name="Vuong H."/>
            <person name="Weaver B."/>
            <person name="Ciecko A."/>
            <person name="Tallon L."/>
            <person name="Jackson J."/>
            <person name="Pai G."/>
            <person name="Aken S.V."/>
            <person name="Utterback T."/>
            <person name="Reidmuller S."/>
            <person name="Feldblyum T."/>
            <person name="Hsiao J."/>
            <person name="Zismann V."/>
            <person name="Iobst S."/>
            <person name="de Vazeille A.R."/>
            <person name="Buell C.R."/>
            <person name="Ying K."/>
            <person name="Li Y."/>
            <person name="Lu T."/>
            <person name="Huang Y."/>
            <person name="Zhao Q."/>
            <person name="Feng Q."/>
            <person name="Zhang L."/>
            <person name="Zhu J."/>
            <person name="Weng Q."/>
            <person name="Mu J."/>
            <person name="Lu Y."/>
            <person name="Fan D."/>
            <person name="Liu Y."/>
            <person name="Guan J."/>
            <person name="Zhang Y."/>
            <person name="Yu S."/>
            <person name="Liu X."/>
            <person name="Zhang Y."/>
            <person name="Hong G."/>
            <person name="Han B."/>
            <person name="Choisne N."/>
            <person name="Demange N."/>
            <person name="Orjeda G."/>
            <person name="Samain S."/>
            <person name="Cattolico L."/>
            <person name="Pelletier E."/>
            <person name="Couloux A."/>
            <person name="Segurens B."/>
            <person name="Wincker P."/>
            <person name="D'Hont A."/>
            <person name="Scarpelli C."/>
            <person name="Weissenbach J."/>
            <person name="Salanoubat M."/>
            <person name="Quetier F."/>
            <person name="Yu Y."/>
            <person name="Kim H.R."/>
            <person name="Rambo T."/>
            <person name="Currie J."/>
            <person name="Collura K."/>
            <person name="Luo M."/>
            <person name="Yang T."/>
            <person name="Ammiraju J.S.S."/>
            <person name="Engler F."/>
            <person name="Soderlund C."/>
            <person name="Wing R.A."/>
            <person name="Palmer L.E."/>
            <person name="de la Bastide M."/>
            <person name="Spiegel L."/>
            <person name="Nascimento L."/>
            <person name="Zutavern T."/>
            <person name="O'Shaughnessy A."/>
            <person name="Dike S."/>
            <person name="Dedhia N."/>
            <person name="Preston R."/>
            <person name="Balija V."/>
            <person name="McCombie W.R."/>
            <person name="Chow T."/>
            <person name="Chen H."/>
            <person name="Chung M."/>
            <person name="Chen C."/>
            <person name="Shaw J."/>
            <person name="Wu H."/>
            <person name="Hsiao K."/>
            <person name="Chao Y."/>
            <person name="Chu M."/>
            <person name="Cheng C."/>
            <person name="Hour A."/>
            <person name="Lee P."/>
            <person name="Lin S."/>
            <person name="Lin Y."/>
            <person name="Liou J."/>
            <person name="Liu S."/>
            <person name="Hsing Y."/>
            <person name="Raghuvanshi S."/>
            <person name="Mohanty A."/>
            <person name="Bharti A.K."/>
            <person name="Gaur A."/>
            <person name="Gupta V."/>
            <person name="Kumar D."/>
            <person name="Ravi V."/>
            <person name="Vij S."/>
            <person name="Kapur A."/>
            <person name="Khurana P."/>
            <person name="Khurana P."/>
            <person name="Khurana J.P."/>
            <person name="Tyagi A.K."/>
            <person name="Gaikwad K."/>
            <person name="Singh A."/>
            <person name="Dalal V."/>
            <person name="Srivastava S."/>
            <person name="Dixit A."/>
            <person name="Pal A.K."/>
            <person name="Ghazi I.A."/>
            <person name="Yadav M."/>
            <person name="Pandit A."/>
            <person name="Bhargava A."/>
            <person name="Sureshbabu K."/>
            <person name="Batra K."/>
            <person name="Sharma T.R."/>
            <person name="Mohapatra T."/>
            <person name="Singh N.K."/>
            <person name="Messing J."/>
            <person name="Nelson A.B."/>
            <person name="Fuks G."/>
            <person name="Kavchok S."/>
            <person name="Keizer G."/>
            <person name="Linton E."/>
            <person name="Llaca V."/>
            <person name="Song R."/>
            <person name="Tanyolac B."/>
            <person name="Young S."/>
            <person name="Ho-Il K."/>
            <person name="Hahn J.H."/>
            <person name="Sangsakoo G."/>
            <person name="Vanavichit A."/>
            <person name="de Mattos Luiz.A.T."/>
            <person name="Zimmer P.D."/>
            <person name="Malone G."/>
            <person name="Dellagostin O."/>
            <person name="de Oliveira A.C."/>
            <person name="Bevan M."/>
            <person name="Bancroft I."/>
            <person name="Minx P."/>
            <person name="Cordum H."/>
            <person name="Wilson R."/>
            <person name="Cheng Z."/>
            <person name="Jin W."/>
            <person name="Jiang J."/>
            <person name="Leong S.A."/>
            <person name="Iwama H."/>
            <person name="Gojobori T."/>
            <person name="Itoh T."/>
            <person name="Niimura Y."/>
            <person name="Fujii Y."/>
            <person name="Habara T."/>
            <person name="Sakai H."/>
            <person name="Sato Y."/>
            <person name="Wilson G."/>
            <person name="Kumar K."/>
            <person name="McCouch S."/>
            <person name="Juretic N."/>
            <person name="Hoen D."/>
            <person name="Wright S."/>
            <person name="Bruskiewich R."/>
            <person name="Bureau T."/>
            <person name="Miyao A."/>
            <person name="Hirochika H."/>
            <person name="Nishikawa T."/>
            <person name="Kadowaki K."/>
            <person name="Sugiura M."/>
            <person name="Burr B."/>
            <person name="Sasaki T."/>
        </authorList>
    </citation>
    <scope>NUCLEOTIDE SEQUENCE [LARGE SCALE GENOMIC DNA]</scope>
    <source>
        <strain evidence="3">cv. Nipponbare</strain>
    </source>
</reference>
<gene>
    <name evidence="2" type="ordered locus">Os07g0256866</name>
    <name evidence="2" type="ORF">OSNPB_070256866</name>
</gene>
<dbReference type="InParanoid" id="A0A0P0X4E6"/>
<evidence type="ECO:0000313" key="2">
    <source>
        <dbReference type="EMBL" id="BAT00871.1"/>
    </source>
</evidence>
<dbReference type="Proteomes" id="UP000059680">
    <property type="component" value="Chromosome 7"/>
</dbReference>
<feature type="non-terminal residue" evidence="2">
    <location>
        <position position="1"/>
    </location>
</feature>
<dbReference type="EMBL" id="AP014963">
    <property type="protein sequence ID" value="BAT00871.1"/>
    <property type="molecule type" value="Genomic_DNA"/>
</dbReference>
<proteinExistence type="predicted"/>
<accession>A0A0P0X4E6</accession>